<dbReference type="AlphaFoldDB" id="A0A1R2CAL2"/>
<feature type="compositionally biased region" description="Basic and acidic residues" evidence="2">
    <location>
        <begin position="96"/>
        <end position="108"/>
    </location>
</feature>
<evidence type="ECO:0000313" key="3">
    <source>
        <dbReference type="EMBL" id="OMJ86032.1"/>
    </source>
</evidence>
<evidence type="ECO:0000256" key="1">
    <source>
        <dbReference type="SAM" id="Coils"/>
    </source>
</evidence>
<feature type="region of interest" description="Disordered" evidence="2">
    <location>
        <begin position="911"/>
        <end position="934"/>
    </location>
</feature>
<keyword evidence="4" id="KW-1185">Reference proteome</keyword>
<feature type="compositionally biased region" description="Basic and acidic residues" evidence="2">
    <location>
        <begin position="911"/>
        <end position="921"/>
    </location>
</feature>
<feature type="compositionally biased region" description="Polar residues" evidence="2">
    <location>
        <begin position="522"/>
        <end position="542"/>
    </location>
</feature>
<keyword evidence="1" id="KW-0175">Coiled coil</keyword>
<proteinExistence type="predicted"/>
<feature type="region of interest" description="Disordered" evidence="2">
    <location>
        <begin position="504"/>
        <end position="542"/>
    </location>
</feature>
<evidence type="ECO:0000256" key="2">
    <source>
        <dbReference type="SAM" id="MobiDB-lite"/>
    </source>
</evidence>
<feature type="region of interest" description="Disordered" evidence="2">
    <location>
        <begin position="556"/>
        <end position="593"/>
    </location>
</feature>
<feature type="compositionally biased region" description="Basic and acidic residues" evidence="2">
    <location>
        <begin position="69"/>
        <end position="82"/>
    </location>
</feature>
<gene>
    <name evidence="3" type="ORF">SteCoe_12535</name>
</gene>
<dbReference type="EMBL" id="MPUH01000218">
    <property type="protein sequence ID" value="OMJ86032.1"/>
    <property type="molecule type" value="Genomic_DNA"/>
</dbReference>
<feature type="coiled-coil region" evidence="1">
    <location>
        <begin position="440"/>
        <end position="485"/>
    </location>
</feature>
<evidence type="ECO:0000313" key="4">
    <source>
        <dbReference type="Proteomes" id="UP000187209"/>
    </source>
</evidence>
<protein>
    <submittedName>
        <fullName evidence="3">Uncharacterized protein</fullName>
    </submittedName>
</protein>
<organism evidence="3 4">
    <name type="scientific">Stentor coeruleus</name>
    <dbReference type="NCBI Taxonomy" id="5963"/>
    <lineage>
        <taxon>Eukaryota</taxon>
        <taxon>Sar</taxon>
        <taxon>Alveolata</taxon>
        <taxon>Ciliophora</taxon>
        <taxon>Postciliodesmatophora</taxon>
        <taxon>Heterotrichea</taxon>
        <taxon>Heterotrichida</taxon>
        <taxon>Stentoridae</taxon>
        <taxon>Stentor</taxon>
    </lineage>
</organism>
<name>A0A1R2CAL2_9CILI</name>
<dbReference type="Proteomes" id="UP000187209">
    <property type="component" value="Unassembled WGS sequence"/>
</dbReference>
<dbReference type="OrthoDB" id="311596at2759"/>
<feature type="compositionally biased region" description="Acidic residues" evidence="2">
    <location>
        <begin position="83"/>
        <end position="94"/>
    </location>
</feature>
<feature type="region of interest" description="Disordered" evidence="2">
    <location>
        <begin position="657"/>
        <end position="678"/>
    </location>
</feature>
<accession>A0A1R2CAL2</accession>
<feature type="coiled-coil region" evidence="1">
    <location>
        <begin position="300"/>
        <end position="370"/>
    </location>
</feature>
<feature type="region of interest" description="Disordered" evidence="2">
    <location>
        <begin position="27"/>
        <end position="46"/>
    </location>
</feature>
<comment type="caution">
    <text evidence="3">The sequence shown here is derived from an EMBL/GenBank/DDBJ whole genome shotgun (WGS) entry which is preliminary data.</text>
</comment>
<sequence length="934" mass="110433">MNHENDYDDENFDVDYESDFEEVEVIDDYNDEKVKNPQPETKTRYQHKNYIEEHDITDKSIEYIHTIKKPEIKNSKESHESEEFYEDSFQDSEYEISQKKEPEPKKPDTQYNFDILQRKKESIKAENPFKKDYEIFLSKKPDSKEFTDRNDSKQHLPIKTSQSPILSSKAEKSIIVRTKTPNNLRSLENSKRNISPKISIKILNNLTLDKIKAKPDFIRKTRQILEKENIRLRDDLKTLNEQISQFLEITTLEAKNKLKKIVIDNKSNGESNIDKRLKIYESEYNMIKDKYNKINDPKHLSFVKEDIKSKEKKIIELEKVVKTLEKNQSAMNKKIEEFDDKFVTDDKNSYQQLQDEYYAIEQQIKDIENCMIKEKEWYNNKCLKEAELQSKYDKLMILSENYQSDYVDEKLNNKFSSLSNMLANIGKIRNNTKTQFKIQEKTVRVKKESLQKEVNLLKNQIQDRTQELKKIRDELENLLEIASANNMTRLVSIVNFTKMPELERSLSSRSGSELRGSKKFSRNNNQNSQKLPRNLSSNPKNSEYINEVKKYFPLQKSSEKSYNTKPFDIISPEPKNRQDFQKSKPQPKPIDSYEIDEEIEDFSNKKILPKELENENLPLLQKNPHQPIKNQDKNSNYLEKIKKEQAKNFLFQELESSSKLQEKKDKSPKKSSLFDELEHDNKQNLYTKTDIQPKPSMITELDYNNKSGLFKNHESNYKLSIFQELEQNNKIETNFKPVINEKKPSIFDELEERDLGLENEKSGWKAPENKRLIFEELESNGMENKAFKPISGGFEVKNNWNDSGDKDYAKRFSIFREENSQKVDIFEKSELPDPSVKRNRSHLLKKNDDKVAVLTENAAKNNLFGNIFDPHEPEKLNYNAQSKLLPIIRDHTPDKINIKIDEAKFRHFETKKHDPKKETKNTKNFQLEEEDLLL</sequence>
<feature type="region of interest" description="Disordered" evidence="2">
    <location>
        <begin position="69"/>
        <end position="110"/>
    </location>
</feature>
<reference evidence="3 4" key="1">
    <citation type="submission" date="2016-11" db="EMBL/GenBank/DDBJ databases">
        <title>The macronuclear genome of Stentor coeruleus: a giant cell with tiny introns.</title>
        <authorList>
            <person name="Slabodnick M."/>
            <person name="Ruby J.G."/>
            <person name="Reiff S.B."/>
            <person name="Swart E.C."/>
            <person name="Gosai S."/>
            <person name="Prabakaran S."/>
            <person name="Witkowska E."/>
            <person name="Larue G.E."/>
            <person name="Fisher S."/>
            <person name="Freeman R.M."/>
            <person name="Gunawardena J."/>
            <person name="Chu W."/>
            <person name="Stover N.A."/>
            <person name="Gregory B.D."/>
            <person name="Nowacki M."/>
            <person name="Derisi J."/>
            <person name="Roy S.W."/>
            <person name="Marshall W.F."/>
            <person name="Sood P."/>
        </authorList>
    </citation>
    <scope>NUCLEOTIDE SEQUENCE [LARGE SCALE GENOMIC DNA]</scope>
    <source>
        <strain evidence="3">WM001</strain>
    </source>
</reference>